<keyword evidence="2" id="KW-1185">Reference proteome</keyword>
<dbReference type="SUPFAM" id="SSF50729">
    <property type="entry name" value="PH domain-like"/>
    <property type="match status" value="2"/>
</dbReference>
<dbReference type="SMART" id="SM00233">
    <property type="entry name" value="PH"/>
    <property type="match status" value="2"/>
</dbReference>
<protein>
    <submittedName>
        <fullName evidence="3">PH domain-containing protein</fullName>
    </submittedName>
</protein>
<dbReference type="InterPro" id="IPR051835">
    <property type="entry name" value="RAC1-GEF"/>
</dbReference>
<dbReference type="PANTHER" id="PTHR45858:SF1">
    <property type="entry name" value="FERM DOMAIN-CONTAINING PROTEIN 7"/>
    <property type="match status" value="1"/>
</dbReference>
<reference evidence="3" key="1">
    <citation type="submission" date="2024-02" db="UniProtKB">
        <authorList>
            <consortium name="WormBaseParasite"/>
        </authorList>
    </citation>
    <scope>IDENTIFICATION</scope>
</reference>
<dbReference type="GO" id="GO:0005085">
    <property type="term" value="F:guanyl-nucleotide exchange factor activity"/>
    <property type="evidence" value="ECO:0007669"/>
    <property type="project" value="TreeGrafter"/>
</dbReference>
<dbReference type="Gene3D" id="2.30.29.30">
    <property type="entry name" value="Pleckstrin-homology domain (PH domain)/Phosphotyrosine-binding domain (PTB)"/>
    <property type="match status" value="2"/>
</dbReference>
<accession>A0AAF3EAB7</accession>
<feature type="domain" description="PH" evidence="1">
    <location>
        <begin position="471"/>
        <end position="568"/>
    </location>
</feature>
<name>A0AAF3EAB7_9BILA</name>
<dbReference type="Pfam" id="PF00169">
    <property type="entry name" value="PH"/>
    <property type="match status" value="1"/>
</dbReference>
<proteinExistence type="predicted"/>
<evidence type="ECO:0000259" key="1">
    <source>
        <dbReference type="PROSITE" id="PS50003"/>
    </source>
</evidence>
<dbReference type="WBParaSite" id="MBELARI_LOCUS10864">
    <property type="protein sequence ID" value="MBELARI_LOCUS10864"/>
    <property type="gene ID" value="MBELARI_LOCUS10864"/>
</dbReference>
<dbReference type="PROSITE" id="PS50003">
    <property type="entry name" value="PH_DOMAIN"/>
    <property type="match status" value="1"/>
</dbReference>
<dbReference type="GO" id="GO:0010975">
    <property type="term" value="P:regulation of neuron projection development"/>
    <property type="evidence" value="ECO:0007669"/>
    <property type="project" value="TreeGrafter"/>
</dbReference>
<organism evidence="2 3">
    <name type="scientific">Mesorhabditis belari</name>
    <dbReference type="NCBI Taxonomy" id="2138241"/>
    <lineage>
        <taxon>Eukaryota</taxon>
        <taxon>Metazoa</taxon>
        <taxon>Ecdysozoa</taxon>
        <taxon>Nematoda</taxon>
        <taxon>Chromadorea</taxon>
        <taxon>Rhabditida</taxon>
        <taxon>Rhabditina</taxon>
        <taxon>Rhabditomorpha</taxon>
        <taxon>Rhabditoidea</taxon>
        <taxon>Rhabditidae</taxon>
        <taxon>Mesorhabditinae</taxon>
        <taxon>Mesorhabditis</taxon>
    </lineage>
</organism>
<evidence type="ECO:0000313" key="3">
    <source>
        <dbReference type="WBParaSite" id="MBELARI_LOCUS10864"/>
    </source>
</evidence>
<dbReference type="InterPro" id="IPR001849">
    <property type="entry name" value="PH_domain"/>
</dbReference>
<dbReference type="PANTHER" id="PTHR45858">
    <property type="entry name" value="FERM DOMAIN CONTAINING PROTEIN"/>
    <property type="match status" value="1"/>
</dbReference>
<dbReference type="AlphaFoldDB" id="A0AAF3EAB7"/>
<dbReference type="InterPro" id="IPR011993">
    <property type="entry name" value="PH-like_dom_sf"/>
</dbReference>
<dbReference type="SUPFAM" id="SSF48065">
    <property type="entry name" value="DBL homology domain (DH-domain)"/>
    <property type="match status" value="1"/>
</dbReference>
<dbReference type="Proteomes" id="UP000887575">
    <property type="component" value="Unassembled WGS sequence"/>
</dbReference>
<dbReference type="InterPro" id="IPR035899">
    <property type="entry name" value="DBL_dom_sf"/>
</dbReference>
<sequence length="583" mass="65874">MLSSSSSRGASSEYGVISITANEGFSPNHPLSGSTSTYGVFKKETKPNGYGTIFRPLAVNGVDLMSVEKSECKMDSEGDLEAILNTNHSIDLFESDFKDSNLEIEAMEKIRQDLRVHERALLRDALLIAKVFHQRVHSLTKDYHLLEEMFIQIDSIATSISKFIQEIDSLQLLNSQSQTGNLMNMMIESIGTAVTKQDALLRNMTTYISALYQLKHSNAAFRMMLNDFEASSECYLPVIWLLIRVLNRLLHWQEACARVVEILLANGHVNGALGTARMAVDHLAHHSASTAPTRKLLYDFAVLLEIESQLCGITPIMHPDRHLLMLGRVSEVLNDGFAPRLLLLFNDVLMVTTENRDAFSILRLIHLSNLKEGSASLITQNSRTCILVDSEEGRFIFTAKVTSLWLETVSEGIRMYHRNPPALLKLQLVLERKGNSEGEINKLSYGRLTLMSACWLRGGTIGREEIHQMAEKWRVGVLLRRLRSSSGWQRLFVLHSHGHLFFFNSHKDSHPLAALCLLEYGVSVPTLHDQIPQRNVFKISHQQLSYFFRTDSHYSFLRWVESVRASCLSRRPLDALTALSVHL</sequence>
<evidence type="ECO:0000313" key="2">
    <source>
        <dbReference type="Proteomes" id="UP000887575"/>
    </source>
</evidence>